<dbReference type="Proteomes" id="UP001157355">
    <property type="component" value="Unassembled WGS sequence"/>
</dbReference>
<comment type="similarity">
    <text evidence="1">Belongs to the nitroreductase family.</text>
</comment>
<accession>A0AA37WYX2</accession>
<dbReference type="EMBL" id="BSPP01000001">
    <property type="protein sequence ID" value="GLS85129.1"/>
    <property type="molecule type" value="Genomic_DNA"/>
</dbReference>
<keyword evidence="5" id="KW-1185">Reference proteome</keyword>
<name>A0AA37WYX2_9RHOB</name>
<evidence type="ECO:0000259" key="3">
    <source>
        <dbReference type="Pfam" id="PF00881"/>
    </source>
</evidence>
<dbReference type="SUPFAM" id="SSF55469">
    <property type="entry name" value="FMN-dependent nitroreductase-like"/>
    <property type="match status" value="1"/>
</dbReference>
<protein>
    <submittedName>
        <fullName evidence="4">Nitroreductase</fullName>
    </submittedName>
</protein>
<evidence type="ECO:0000313" key="4">
    <source>
        <dbReference type="EMBL" id="GLS85129.1"/>
    </source>
</evidence>
<dbReference type="AlphaFoldDB" id="A0AA37WYX2"/>
<feature type="domain" description="Nitroreductase" evidence="3">
    <location>
        <begin position="23"/>
        <end position="165"/>
    </location>
</feature>
<dbReference type="Pfam" id="PF00881">
    <property type="entry name" value="Nitroreductase"/>
    <property type="match status" value="1"/>
</dbReference>
<evidence type="ECO:0000256" key="1">
    <source>
        <dbReference type="ARBA" id="ARBA00007118"/>
    </source>
</evidence>
<proteinExistence type="inferred from homology"/>
<dbReference type="CDD" id="cd02138">
    <property type="entry name" value="TdsD-like"/>
    <property type="match status" value="1"/>
</dbReference>
<dbReference type="PANTHER" id="PTHR43673:SF10">
    <property type="entry name" value="NADH DEHYDROGENASE_NAD(P)H NITROREDUCTASE XCC3605-RELATED"/>
    <property type="match status" value="1"/>
</dbReference>
<dbReference type="GO" id="GO:0016491">
    <property type="term" value="F:oxidoreductase activity"/>
    <property type="evidence" value="ECO:0007669"/>
    <property type="project" value="UniProtKB-KW"/>
</dbReference>
<dbReference type="PANTHER" id="PTHR43673">
    <property type="entry name" value="NAD(P)H NITROREDUCTASE YDGI-RELATED"/>
    <property type="match status" value="1"/>
</dbReference>
<dbReference type="InterPro" id="IPR029479">
    <property type="entry name" value="Nitroreductase"/>
</dbReference>
<evidence type="ECO:0000256" key="2">
    <source>
        <dbReference type="ARBA" id="ARBA00023002"/>
    </source>
</evidence>
<sequence>MTAHTAIKNTRKADHAIHAQFTSRFSPRGFTEKTLTEAQLLSLFEAARWAPSASNNQPWRFAYGLRGDAAFGKIVEGLVPFNRTWAEKAAALVVVASRGTVEKDGVETPNAWAQFDAGTAWGYFALQAHHAGLVAHAMGGFDAGILAKNLKLPEGYMLHAVVAVGEHGDIDNLPEALQAREAPNDRLPLAKTVAHGGFV</sequence>
<dbReference type="Gene3D" id="3.40.109.10">
    <property type="entry name" value="NADH Oxidase"/>
    <property type="match status" value="1"/>
</dbReference>
<keyword evidence="2" id="KW-0560">Oxidoreductase</keyword>
<gene>
    <name evidence="4" type="ORF">GCM10010873_01020</name>
</gene>
<evidence type="ECO:0000313" key="5">
    <source>
        <dbReference type="Proteomes" id="UP001157355"/>
    </source>
</evidence>
<dbReference type="InterPro" id="IPR000415">
    <property type="entry name" value="Nitroreductase-like"/>
</dbReference>
<dbReference type="RefSeq" id="WP_284323362.1">
    <property type="nucleotide sequence ID" value="NZ_BSPP01000001.1"/>
</dbReference>
<reference evidence="4 5" key="1">
    <citation type="journal article" date="2014" name="Int. J. Syst. Evol. Microbiol.">
        <title>Complete genome sequence of Corynebacterium casei LMG S-19264T (=DSM 44701T), isolated from a smear-ripened cheese.</title>
        <authorList>
            <consortium name="US DOE Joint Genome Institute (JGI-PGF)"/>
            <person name="Walter F."/>
            <person name="Albersmeier A."/>
            <person name="Kalinowski J."/>
            <person name="Ruckert C."/>
        </authorList>
    </citation>
    <scope>NUCLEOTIDE SEQUENCE [LARGE SCALE GENOMIC DNA]</scope>
    <source>
        <strain evidence="4 5">NBRC 111766</strain>
    </source>
</reference>
<organism evidence="4 5">
    <name type="scientific">Cypionkella aquatica</name>
    <dbReference type="NCBI Taxonomy" id="1756042"/>
    <lineage>
        <taxon>Bacteria</taxon>
        <taxon>Pseudomonadati</taxon>
        <taxon>Pseudomonadota</taxon>
        <taxon>Alphaproteobacteria</taxon>
        <taxon>Rhodobacterales</taxon>
        <taxon>Paracoccaceae</taxon>
        <taxon>Cypionkella</taxon>
    </lineage>
</organism>
<comment type="caution">
    <text evidence="4">The sequence shown here is derived from an EMBL/GenBank/DDBJ whole genome shotgun (WGS) entry which is preliminary data.</text>
</comment>